<protein>
    <submittedName>
        <fullName evidence="1">Uncharacterized protein</fullName>
    </submittedName>
</protein>
<reference evidence="1" key="1">
    <citation type="journal article" date="2015" name="Nature">
        <title>Complex archaea that bridge the gap between prokaryotes and eukaryotes.</title>
        <authorList>
            <person name="Spang A."/>
            <person name="Saw J.H."/>
            <person name="Jorgensen S.L."/>
            <person name="Zaremba-Niedzwiedzka K."/>
            <person name="Martijn J."/>
            <person name="Lind A.E."/>
            <person name="van Eijk R."/>
            <person name="Schleper C."/>
            <person name="Guy L."/>
            <person name="Ettema T.J."/>
        </authorList>
    </citation>
    <scope>NUCLEOTIDE SEQUENCE</scope>
</reference>
<dbReference type="AlphaFoldDB" id="A0A0F9KED6"/>
<dbReference type="Gene3D" id="2.60.120.200">
    <property type="match status" value="1"/>
</dbReference>
<evidence type="ECO:0000313" key="1">
    <source>
        <dbReference type="EMBL" id="KKM80629.1"/>
    </source>
</evidence>
<comment type="caution">
    <text evidence="1">The sequence shown here is derived from an EMBL/GenBank/DDBJ whole genome shotgun (WGS) entry which is preliminary data.</text>
</comment>
<organism evidence="1">
    <name type="scientific">marine sediment metagenome</name>
    <dbReference type="NCBI Taxonomy" id="412755"/>
    <lineage>
        <taxon>unclassified sequences</taxon>
        <taxon>metagenomes</taxon>
        <taxon>ecological metagenomes</taxon>
    </lineage>
</organism>
<feature type="non-terminal residue" evidence="1">
    <location>
        <position position="197"/>
    </location>
</feature>
<gene>
    <name evidence="1" type="ORF">LCGC14_1337960</name>
</gene>
<accession>A0A0F9KED6</accession>
<name>A0A0F9KED6_9ZZZZ</name>
<sequence>MRIFAIILLLCTTALAVSPTLESFNGGQVSPLMESRVSFPKYSSSLRTLENMLVTVQGPVERRPGTKFIASQRSSSAAGRITGFERSADDSYILLFEDQFLRFFTDGGQILEGVGTSDVSSLDNVISAWQFEETTGSVLLDNSVANNNFVFSGDINSQTAEGKVGNSIDFDAQYSGLNTQSSNFVFSDGSDDTPFSI</sequence>
<dbReference type="EMBL" id="LAZR01008149">
    <property type="protein sequence ID" value="KKM80629.1"/>
    <property type="molecule type" value="Genomic_DNA"/>
</dbReference>
<proteinExistence type="predicted"/>